<dbReference type="InterPro" id="IPR050708">
    <property type="entry name" value="T6SS_VgrG/RHS"/>
</dbReference>
<dbReference type="InterPro" id="IPR031325">
    <property type="entry name" value="RHS_repeat"/>
</dbReference>
<feature type="compositionally biased region" description="Basic and acidic residues" evidence="2">
    <location>
        <begin position="2367"/>
        <end position="2381"/>
    </location>
</feature>
<dbReference type="InterPro" id="IPR045351">
    <property type="entry name" value="DUF6531"/>
</dbReference>
<name>A0AB39R391_9ACTN</name>
<feature type="region of interest" description="Disordered" evidence="2">
    <location>
        <begin position="2350"/>
        <end position="2402"/>
    </location>
</feature>
<feature type="compositionally biased region" description="Polar residues" evidence="2">
    <location>
        <begin position="1791"/>
        <end position="1805"/>
    </location>
</feature>
<evidence type="ECO:0000313" key="5">
    <source>
        <dbReference type="EMBL" id="XDQ47479.1"/>
    </source>
</evidence>
<accession>A0AB39R391</accession>
<feature type="region of interest" description="Disordered" evidence="2">
    <location>
        <begin position="1768"/>
        <end position="1805"/>
    </location>
</feature>
<feature type="region of interest" description="Disordered" evidence="2">
    <location>
        <begin position="755"/>
        <end position="774"/>
    </location>
</feature>
<organism evidence="5">
    <name type="scientific">Streptomyces sp. R39</name>
    <dbReference type="NCBI Taxonomy" id="3238631"/>
    <lineage>
        <taxon>Bacteria</taxon>
        <taxon>Bacillati</taxon>
        <taxon>Actinomycetota</taxon>
        <taxon>Actinomycetes</taxon>
        <taxon>Kitasatosporales</taxon>
        <taxon>Streptomycetaceae</taxon>
        <taxon>Streptomyces</taxon>
    </lineage>
</organism>
<feature type="compositionally biased region" description="Low complexity" evidence="2">
    <location>
        <begin position="25"/>
        <end position="43"/>
    </location>
</feature>
<feature type="region of interest" description="Disordered" evidence="2">
    <location>
        <begin position="2093"/>
        <end position="2127"/>
    </location>
</feature>
<dbReference type="RefSeq" id="WP_369226401.1">
    <property type="nucleotide sequence ID" value="NZ_CP163441.1"/>
</dbReference>
<dbReference type="EMBL" id="CP163441">
    <property type="protein sequence ID" value="XDQ47479.1"/>
    <property type="molecule type" value="Genomic_DNA"/>
</dbReference>
<dbReference type="PANTHER" id="PTHR32305:SF15">
    <property type="entry name" value="PROTEIN RHSA-RELATED"/>
    <property type="match status" value="1"/>
</dbReference>
<dbReference type="NCBIfam" id="TIGR03696">
    <property type="entry name" value="Rhs_assc_core"/>
    <property type="match status" value="1"/>
</dbReference>
<dbReference type="InterPro" id="IPR006530">
    <property type="entry name" value="YD"/>
</dbReference>
<feature type="compositionally biased region" description="Low complexity" evidence="2">
    <location>
        <begin position="1768"/>
        <end position="1782"/>
    </location>
</feature>
<dbReference type="Gene3D" id="2.180.10.10">
    <property type="entry name" value="RHS repeat-associated core"/>
    <property type="match status" value="5"/>
</dbReference>
<dbReference type="Pfam" id="PF25023">
    <property type="entry name" value="TEN_YD-shell"/>
    <property type="match status" value="2"/>
</dbReference>
<dbReference type="Pfam" id="PF05593">
    <property type="entry name" value="RHS_repeat"/>
    <property type="match status" value="3"/>
</dbReference>
<feature type="domain" description="Teneurin-like YD-shell" evidence="4">
    <location>
        <begin position="1232"/>
        <end position="1393"/>
    </location>
</feature>
<evidence type="ECO:0000259" key="4">
    <source>
        <dbReference type="Pfam" id="PF25023"/>
    </source>
</evidence>
<dbReference type="Pfam" id="PF20148">
    <property type="entry name" value="DUF6531"/>
    <property type="match status" value="1"/>
</dbReference>
<evidence type="ECO:0000259" key="3">
    <source>
        <dbReference type="Pfam" id="PF20148"/>
    </source>
</evidence>
<gene>
    <name evidence="5" type="ORF">AB5J52_37290</name>
</gene>
<feature type="region of interest" description="Disordered" evidence="2">
    <location>
        <begin position="1492"/>
        <end position="1515"/>
    </location>
</feature>
<feature type="domain" description="DUF6531" evidence="3">
    <location>
        <begin position="329"/>
        <end position="402"/>
    </location>
</feature>
<feature type="domain" description="Teneurin-like YD-shell" evidence="4">
    <location>
        <begin position="1503"/>
        <end position="1623"/>
    </location>
</feature>
<reference evidence="5" key="1">
    <citation type="submission" date="2024-07" db="EMBL/GenBank/DDBJ databases">
        <authorList>
            <person name="Yu S.T."/>
        </authorList>
    </citation>
    <scope>NUCLEOTIDE SEQUENCE</scope>
    <source>
        <strain evidence="5">R39</strain>
    </source>
</reference>
<protein>
    <submittedName>
        <fullName evidence="5">RHS repeat-associated core domain-containing protein</fullName>
    </submittedName>
</protein>
<dbReference type="InterPro" id="IPR056823">
    <property type="entry name" value="TEN-like_YD-shell"/>
</dbReference>
<dbReference type="PANTHER" id="PTHR32305">
    <property type="match status" value="1"/>
</dbReference>
<sequence length="2402" mass="256085">MTTGPTLDRLPHASVPIGDSKSDAPDSAASASGASVSGAATTETPTVKAAGATAVTGAVGAVAADPAPGRAVAVATTIYGATYVPETPFAVQPAHDVDGYMWVTVKNTSTADWAAHSVYLGYHLYKSDNSVYNYNGYGADITTTVKVGASVRVLAYVEPLPAGSFKLVWDLAVSSVYDDTKWFTAHGVPASTALSFTIPHTAPSGKLIYPLWNSTVATLTPELDINLSADKTATVYSQIQVCADEAATTGCHDSGWQTVTMGDSFDAAAYWRVPTGYLKWNTTYYWRARLKDSVTAPWSGTSPFTPVVTPAAGGAQYGVDAASLDPAGVSLFAGNYTRDETDLSLPVPDGEKPLAVERVYNSASTVSGAFGTGWSSLLDMSVEPTPEGWARATFQDGKQIQFGKNPDGTWAPSYGEGDSVKFEGTLGSTVTWLRFSDGSSAEFAGSTGKSPIAAYFSADGSKLTFTSTAGHITEISQTPSQRSLYLTWTGSHITSVSAGSTATGTNRYYTWNYTYSGDQLKKVCDAEPTPRCTSYTYGATDSTHTVARLTQVDKPKTGNTTKLTYQGDYLYTLSTPSDLVSGGWDTWFYHRMDPPAGDTNASAVVETSDPTGVNLWYEFDDMGRLWSRWRGGTTPTHGNTRSWQYDVLGRVTALMDENDNITEYLWDSISGRLQDENRYRDTSGTIVNTHYEYDSTAYHNPLSVSDGNHHATTMTYNGELLRSRTTPPTAAAPNGAKTTYAYTCDGGTAPAVVNDPSAPAGSTQPCGLPATVTDPDGHVTRYGYDRYGDRTMEQTPAGGVVNSYYDPLGTVKYQTVSATVGGTGYSTSYAYDTHGRVTSESGDLVYNPILGVSDQSVVTRTYDEDGNLASLKSDDVMWAEGDPDDARVQTYTYDAQDRLTSTVQEGHVLSRQLYDGAGHVADAWDANGVQTHYTYDSHGQLSAVGMPVYSDTPGVSGAATRNVRLSAYDYDNAGRLSDYWDAKGHVVSYTYTHDDLPLTQTYVAHVDPDTPTAGRDVLLHSYGYDLAGNLTSDTQGSGSAARTTTYAYDAANENTTATVDPAGLKRATTYSYDPAGLLTGTSVTDGTRTESATNVYDTTTGALLKSGVHLATGKDLVTQYTRDAFGRVLTVTDPRGVASVTSTAAPDPAYTTTFTYDTAGRLATRTDPPVMTETGTGAAAVKSSPVTTYAYDAFNENTYIRNPAGATTTMVYDTRGELASRSTPDGDSGSWTYDWAGNVLTANLRSGRTVYTYDSRNRVHTATPYDRNTNLSYGGFTYAWDDNSNLLSSITPTGAQTLHTYDDMDRAQTLDEVVRNGTATPDQDVTQYRYDDFGELLRSWQTISGTTFEARYGYDAAGELSSQSETGRDTTNYEYDLAGRLIRTTDPLGRYTETEYDLAGRAGAVVNHDTDGTELARTDYTVDAAGNTTAVTDPNRNVWQATYDAENRLTSLTDPAPTAADGTKAAAPVTTVGYDALGDATRLTDADTHTTYETYGTNGLPLTRVEPATTGQTATADRTTSYTYDDLKRPKTVTEPGGVTTTYTYDGFSRVTAETATGAEGGAASRTFSYDADGRTITAGAPGGNETYSYDDRNLLISANGPQSSSSYRYDSLGRLSVQQDPGATVTYGYSGLEDVGSLTDSVTGDTVSYHRDTVGQVKQITGTAAGEGSYPTRNFTYDGLGRLTSETVVPAEPFQDQRSSLAYTWDKNGNLLTTTRSGHLTAAGTTTNTYDEDNRLTRSATLASAAGSTPTGTDYTWDAVGNRTAGTTWTGSDHTPTGTTTASYDERNRLTSASGPDDTSTHYTWTARDSLSDTSTTTAGTTTDTASLFDSFDRLVGDGQHTYSYDSLDRLLTAATGTTTQHLSYGGTDAEPSSDGTWSYARSQDGTLLSAKKGTDSAQRLMQDSHGDVVAGLGLDFGDVSSSRAYDAFGNVTAQTSGSQPSVGYQGSWTDTTGKVSAEARWYDPGTGTFTSHDPETTHLTSATSANAYLYGNANPTSLSDPTGHFSVGGLLSSALDSVTGSDVVEAAEALTRAAAGAVADVAPEVVEGVVVVAGIPEEVVIIAGVAVVVGGTYLLGQSAASGTTSLGDYSDDPYVVSPADDTKPDATPTKQPPHPTKPIVTGTKTTKSTTSWQTTSKWFDDTYLYTRTDSYSYTTTRQWTYYDNGTTAYNWWNSPTKHTWKIDAQPLIDLDHTVKVDTDTAARPTAPQINGSAPAGGRCGSGGTPGSCLPRGGADLPDGATAPQTASDGSGAGDGDGIDQGMCTPEPDDEGDWVDPNMINFSQRTVSPNNHAEAMRSGAWDWDRPGTALKVIERNGQLVSYDNRRLDAAREVRAEDPSYRVRVERLDPSAANPAKTSGASWEESFEIRMKDPRNRDENGCRVPYEGLPDRPKHVSNKKKR</sequence>
<evidence type="ECO:0000256" key="2">
    <source>
        <dbReference type="SAM" id="MobiDB-lite"/>
    </source>
</evidence>
<feature type="region of interest" description="Disordered" evidence="2">
    <location>
        <begin position="2204"/>
        <end position="2279"/>
    </location>
</feature>
<dbReference type="InterPro" id="IPR022385">
    <property type="entry name" value="Rhs_assc_core"/>
</dbReference>
<keyword evidence="1" id="KW-0677">Repeat</keyword>
<proteinExistence type="predicted"/>
<dbReference type="NCBIfam" id="TIGR01643">
    <property type="entry name" value="YD_repeat_2x"/>
    <property type="match status" value="6"/>
</dbReference>
<feature type="region of interest" description="Disordered" evidence="2">
    <location>
        <begin position="1"/>
        <end position="43"/>
    </location>
</feature>
<evidence type="ECO:0000256" key="1">
    <source>
        <dbReference type="ARBA" id="ARBA00022737"/>
    </source>
</evidence>